<reference evidence="5 6" key="1">
    <citation type="submission" date="2019-01" db="EMBL/GenBank/DDBJ databases">
        <authorList>
            <person name="Chen W.-M."/>
        </authorList>
    </citation>
    <scope>NUCLEOTIDE SEQUENCE [LARGE SCALE GENOMIC DNA]</scope>
    <source>
        <strain evidence="5 6">TLA-22</strain>
    </source>
</reference>
<evidence type="ECO:0000256" key="1">
    <source>
        <dbReference type="ARBA" id="ARBA00037217"/>
    </source>
</evidence>
<evidence type="ECO:0000259" key="4">
    <source>
        <dbReference type="Pfam" id="PF01593"/>
    </source>
</evidence>
<accession>A0A437JCN0</accession>
<dbReference type="RefSeq" id="WP_127689164.1">
    <property type="nucleotide sequence ID" value="NZ_RZUL01000001.1"/>
</dbReference>
<dbReference type="InterPro" id="IPR002937">
    <property type="entry name" value="Amino_oxidase"/>
</dbReference>
<organism evidence="5 6">
    <name type="scientific">Sphingobium algorifonticola</name>
    <dbReference type="NCBI Taxonomy" id="2008318"/>
    <lineage>
        <taxon>Bacteria</taxon>
        <taxon>Pseudomonadati</taxon>
        <taxon>Pseudomonadota</taxon>
        <taxon>Alphaproteobacteria</taxon>
        <taxon>Sphingomonadales</taxon>
        <taxon>Sphingomonadaceae</taxon>
        <taxon>Sphingobium</taxon>
    </lineage>
</organism>
<comment type="caution">
    <text evidence="5">The sequence shown here is derived from an EMBL/GenBank/DDBJ whole genome shotgun (WGS) entry which is preliminary data.</text>
</comment>
<evidence type="ECO:0000256" key="3">
    <source>
        <dbReference type="ARBA" id="ARBA00040298"/>
    </source>
</evidence>
<name>A0A437JCN0_9SPHN</name>
<dbReference type="SUPFAM" id="SSF51905">
    <property type="entry name" value="FAD/NAD(P)-binding domain"/>
    <property type="match status" value="1"/>
</dbReference>
<dbReference type="EMBL" id="RZUL01000001">
    <property type="protein sequence ID" value="RVT43624.1"/>
    <property type="molecule type" value="Genomic_DNA"/>
</dbReference>
<dbReference type="Pfam" id="PF01593">
    <property type="entry name" value="Amino_oxidase"/>
    <property type="match status" value="1"/>
</dbReference>
<sequence>MYDALIIGAGHNGLVCAFYLARAGLKVRIVERRHVVGGAAVTEEFHPGFRNSVASYTVSLLQPKVIRDMGLEARGYRVIERPISNFLPQDPAGPHGGDYLKLGGGLQRTQAEFARFSKRDAAALPAYYDALENVAEVLRGLALKSPPNVGDGLRTLYDGAMQGRALAKLSLEQQRDVLDLFTKSARTFLDGWFESDAVKAAFGFDAVVGNYASPDTPGSAYVLLHHVFGEVTGKKGAWGHSVGGMGTITQIMAQVCRDLGVEISLESPVDTVLVDGDAVAGVRLVSGEEIAAQRVIANVGPKLLYEKMMAPSDLPADFLKRIRTFKAGSGTFRMNVALSELPRFTCHPEPGEHHQSGIIIAPTLDYMDRAFIDAKLHGWSKAPIVEMLIPSTVDDSLAPPGCHVASLFCQQFAPVLPDAKDGKKRDWDDEEQAAADCIIDTVERHAPGFRASILAQTRLSPKGLERTFGLTGGDIMHGNMSLDQLWAARPVLGHGSYRGPVRGLYMCGAGTHPGGGVTGAPGHNAARAILSDGSIFGKLRGR</sequence>
<evidence type="ECO:0000313" key="6">
    <source>
        <dbReference type="Proteomes" id="UP000282977"/>
    </source>
</evidence>
<dbReference type="GO" id="GO:0016491">
    <property type="term" value="F:oxidoreductase activity"/>
    <property type="evidence" value="ECO:0007669"/>
    <property type="project" value="InterPro"/>
</dbReference>
<dbReference type="PANTHER" id="PTHR10668">
    <property type="entry name" value="PHYTOENE DEHYDROGENASE"/>
    <property type="match status" value="1"/>
</dbReference>
<evidence type="ECO:0000313" key="5">
    <source>
        <dbReference type="EMBL" id="RVT43624.1"/>
    </source>
</evidence>
<dbReference type="Proteomes" id="UP000282977">
    <property type="component" value="Unassembled WGS sequence"/>
</dbReference>
<dbReference type="PANTHER" id="PTHR10668:SF103">
    <property type="entry name" value="PYRIDINE NUCLEOTIDE-DISULFIDE OXIDOREDUCTASE DOMAIN-CONTAINING PROTEIN 2"/>
    <property type="match status" value="1"/>
</dbReference>
<protein>
    <recommendedName>
        <fullName evidence="3">Pyridine nucleotide-disulfide oxidoreductase domain-containing protein 2</fullName>
    </recommendedName>
</protein>
<feature type="domain" description="Amine oxidase" evidence="4">
    <location>
        <begin position="13"/>
        <end position="329"/>
    </location>
</feature>
<dbReference type="InterPro" id="IPR036188">
    <property type="entry name" value="FAD/NAD-bd_sf"/>
</dbReference>
<evidence type="ECO:0000256" key="2">
    <source>
        <dbReference type="ARBA" id="ARBA00038825"/>
    </source>
</evidence>
<proteinExistence type="predicted"/>
<dbReference type="OrthoDB" id="9774675at2"/>
<comment type="subunit">
    <text evidence="2">Interacts with COX5B; this interaction may contribute to localize PYROXD2 to the inner face of the inner mitochondrial membrane.</text>
</comment>
<dbReference type="AlphaFoldDB" id="A0A437JCN0"/>
<keyword evidence="6" id="KW-1185">Reference proteome</keyword>
<gene>
    <name evidence="5" type="ORF">ENE74_03155</name>
</gene>
<comment type="function">
    <text evidence="1">Probable oxidoreductase that may play a role as regulator of mitochondrial function.</text>
</comment>
<dbReference type="Gene3D" id="3.50.50.60">
    <property type="entry name" value="FAD/NAD(P)-binding domain"/>
    <property type="match status" value="2"/>
</dbReference>